<evidence type="ECO:0000256" key="1">
    <source>
        <dbReference type="SAM" id="MobiDB-lite"/>
    </source>
</evidence>
<feature type="region of interest" description="Disordered" evidence="1">
    <location>
        <begin position="51"/>
        <end position="76"/>
    </location>
</feature>
<reference evidence="2" key="1">
    <citation type="submission" date="2017-07" db="EMBL/GenBank/DDBJ databases">
        <title>Taro Niue Genome Assembly and Annotation.</title>
        <authorList>
            <person name="Atibalentja N."/>
            <person name="Keating K."/>
            <person name="Fields C.J."/>
        </authorList>
    </citation>
    <scope>NUCLEOTIDE SEQUENCE</scope>
    <source>
        <strain evidence="2">Niue_2</strain>
        <tissue evidence="2">Leaf</tissue>
    </source>
</reference>
<evidence type="ECO:0000313" key="2">
    <source>
        <dbReference type="EMBL" id="MQL73483.1"/>
    </source>
</evidence>
<dbReference type="Proteomes" id="UP000652761">
    <property type="component" value="Unassembled WGS sequence"/>
</dbReference>
<feature type="compositionally biased region" description="Basic and acidic residues" evidence="1">
    <location>
        <begin position="12"/>
        <end position="25"/>
    </location>
</feature>
<organism evidence="2 3">
    <name type="scientific">Colocasia esculenta</name>
    <name type="common">Wild taro</name>
    <name type="synonym">Arum esculentum</name>
    <dbReference type="NCBI Taxonomy" id="4460"/>
    <lineage>
        <taxon>Eukaryota</taxon>
        <taxon>Viridiplantae</taxon>
        <taxon>Streptophyta</taxon>
        <taxon>Embryophyta</taxon>
        <taxon>Tracheophyta</taxon>
        <taxon>Spermatophyta</taxon>
        <taxon>Magnoliopsida</taxon>
        <taxon>Liliopsida</taxon>
        <taxon>Araceae</taxon>
        <taxon>Aroideae</taxon>
        <taxon>Colocasieae</taxon>
        <taxon>Colocasia</taxon>
    </lineage>
</organism>
<comment type="caution">
    <text evidence="2">The sequence shown here is derived from an EMBL/GenBank/DDBJ whole genome shotgun (WGS) entry which is preliminary data.</text>
</comment>
<gene>
    <name evidence="2" type="ORF">Taro_005826</name>
</gene>
<dbReference type="EMBL" id="NMUH01000169">
    <property type="protein sequence ID" value="MQL73483.1"/>
    <property type="molecule type" value="Genomic_DNA"/>
</dbReference>
<proteinExistence type="predicted"/>
<sequence>MTRPLRPLAGDPEGRAATHGSEDPKGGIPRGLAKHNSLLTRVQELTTLALTAADNNMAPQPPPQPIRHRAPVTTSP</sequence>
<keyword evidence="3" id="KW-1185">Reference proteome</keyword>
<dbReference type="AlphaFoldDB" id="A0A843TVN5"/>
<evidence type="ECO:0000313" key="3">
    <source>
        <dbReference type="Proteomes" id="UP000652761"/>
    </source>
</evidence>
<feature type="region of interest" description="Disordered" evidence="1">
    <location>
        <begin position="1"/>
        <end position="35"/>
    </location>
</feature>
<protein>
    <submittedName>
        <fullName evidence="2">Uncharacterized protein</fullName>
    </submittedName>
</protein>
<name>A0A843TVN5_COLES</name>
<accession>A0A843TVN5</accession>